<gene>
    <name evidence="2" type="ORF">GIL414_LOCUS40293</name>
</gene>
<name>A0A8S2ZHS9_9BILA</name>
<keyword evidence="1" id="KW-0732">Signal</keyword>
<accession>A0A8S2ZHS9</accession>
<evidence type="ECO:0000256" key="1">
    <source>
        <dbReference type="SAM" id="SignalP"/>
    </source>
</evidence>
<dbReference type="EMBL" id="CAJOBJ010111341">
    <property type="protein sequence ID" value="CAF4633043.1"/>
    <property type="molecule type" value="Genomic_DNA"/>
</dbReference>
<reference evidence="2" key="1">
    <citation type="submission" date="2021-02" db="EMBL/GenBank/DDBJ databases">
        <authorList>
            <person name="Nowell W R."/>
        </authorList>
    </citation>
    <scope>NUCLEOTIDE SEQUENCE</scope>
</reference>
<organism evidence="2 3">
    <name type="scientific">Rotaria magnacalcarata</name>
    <dbReference type="NCBI Taxonomy" id="392030"/>
    <lineage>
        <taxon>Eukaryota</taxon>
        <taxon>Metazoa</taxon>
        <taxon>Spiralia</taxon>
        <taxon>Gnathifera</taxon>
        <taxon>Rotifera</taxon>
        <taxon>Eurotatoria</taxon>
        <taxon>Bdelloidea</taxon>
        <taxon>Philodinida</taxon>
        <taxon>Philodinidae</taxon>
        <taxon>Rotaria</taxon>
    </lineage>
</organism>
<protein>
    <submittedName>
        <fullName evidence="2">Uncharacterized protein</fullName>
    </submittedName>
</protein>
<sequence length="47" mass="5293">MMFSIKLTILLYIQITEPPLDTAVYVAGWGNTVYGMWNSSSLVLRQA</sequence>
<proteinExistence type="predicted"/>
<dbReference type="Proteomes" id="UP000681720">
    <property type="component" value="Unassembled WGS sequence"/>
</dbReference>
<comment type="caution">
    <text evidence="2">The sequence shown here is derived from an EMBL/GenBank/DDBJ whole genome shotgun (WGS) entry which is preliminary data.</text>
</comment>
<feature type="signal peptide" evidence="1">
    <location>
        <begin position="1"/>
        <end position="18"/>
    </location>
</feature>
<evidence type="ECO:0000313" key="2">
    <source>
        <dbReference type="EMBL" id="CAF4633043.1"/>
    </source>
</evidence>
<evidence type="ECO:0000313" key="3">
    <source>
        <dbReference type="Proteomes" id="UP000681720"/>
    </source>
</evidence>
<feature type="non-terminal residue" evidence="2">
    <location>
        <position position="47"/>
    </location>
</feature>
<feature type="chain" id="PRO_5035718739" evidence="1">
    <location>
        <begin position="19"/>
        <end position="47"/>
    </location>
</feature>
<dbReference type="AlphaFoldDB" id="A0A8S2ZHS9"/>